<evidence type="ECO:0000313" key="3">
    <source>
        <dbReference type="Proteomes" id="UP000678317"/>
    </source>
</evidence>
<proteinExistence type="predicted"/>
<accession>A0ABS3SGI1</accession>
<dbReference type="Proteomes" id="UP000678317">
    <property type="component" value="Unassembled WGS sequence"/>
</dbReference>
<dbReference type="RefSeq" id="WP_208214647.1">
    <property type="nucleotide sequence ID" value="NZ_CP074404.1"/>
</dbReference>
<protein>
    <submittedName>
        <fullName evidence="2">Uncharacterized protein</fullName>
    </submittedName>
</protein>
<dbReference type="EMBL" id="JAGFBM010000003">
    <property type="protein sequence ID" value="MBO3084867.1"/>
    <property type="molecule type" value="Genomic_DNA"/>
</dbReference>
<keyword evidence="3" id="KW-1185">Reference proteome</keyword>
<organism evidence="2 3">
    <name type="scientific">Cellulomonas fengjieae</name>
    <dbReference type="NCBI Taxonomy" id="2819978"/>
    <lineage>
        <taxon>Bacteria</taxon>
        <taxon>Bacillati</taxon>
        <taxon>Actinomycetota</taxon>
        <taxon>Actinomycetes</taxon>
        <taxon>Micrococcales</taxon>
        <taxon>Cellulomonadaceae</taxon>
        <taxon>Cellulomonas</taxon>
    </lineage>
</organism>
<reference evidence="2 3" key="1">
    <citation type="submission" date="2021-03" db="EMBL/GenBank/DDBJ databases">
        <title>novel species in genus Cellulomonas.</title>
        <authorList>
            <person name="Zhang G."/>
        </authorList>
    </citation>
    <scope>NUCLEOTIDE SEQUENCE [LARGE SCALE GENOMIC DNA]</scope>
    <source>
        <strain evidence="3">zg-ZUI188</strain>
    </source>
</reference>
<evidence type="ECO:0000256" key="1">
    <source>
        <dbReference type="SAM" id="MobiDB-lite"/>
    </source>
</evidence>
<sequence length="114" mass="10989">MATVLTVGSQLACAHGGSVTLTGGRTALTVGGRAALARLDVLGATISGCGTPATSSTKPCLAVTSLLAGEATKLSVGGHKVLTTDARGLTDGVSADGPGQWSVRSAGHSSLVTS</sequence>
<feature type="region of interest" description="Disordered" evidence="1">
    <location>
        <begin position="88"/>
        <end position="114"/>
    </location>
</feature>
<comment type="caution">
    <text evidence="2">The sequence shown here is derived from an EMBL/GenBank/DDBJ whole genome shotgun (WGS) entry which is preliminary data.</text>
</comment>
<name>A0ABS3SGI1_9CELL</name>
<evidence type="ECO:0000313" key="2">
    <source>
        <dbReference type="EMBL" id="MBO3084867.1"/>
    </source>
</evidence>
<gene>
    <name evidence="2" type="ORF">J4035_09460</name>
</gene>